<dbReference type="Pfam" id="PF02417">
    <property type="entry name" value="Chromate_transp"/>
    <property type="match status" value="1"/>
</dbReference>
<keyword evidence="5 7" id="KW-1133">Transmembrane helix</keyword>
<feature type="transmembrane region" description="Helical" evidence="7">
    <location>
        <begin position="76"/>
        <end position="97"/>
    </location>
</feature>
<feature type="transmembrane region" description="Helical" evidence="7">
    <location>
        <begin position="147"/>
        <end position="163"/>
    </location>
</feature>
<evidence type="ECO:0000256" key="7">
    <source>
        <dbReference type="SAM" id="Phobius"/>
    </source>
</evidence>
<evidence type="ECO:0000256" key="3">
    <source>
        <dbReference type="ARBA" id="ARBA00022475"/>
    </source>
</evidence>
<dbReference type="Proteomes" id="UP000095649">
    <property type="component" value="Unassembled WGS sequence"/>
</dbReference>
<comment type="similarity">
    <text evidence="2">Belongs to the chromate ion transporter (CHR) (TC 2.A.51) family.</text>
</comment>
<keyword evidence="6 7" id="KW-0472">Membrane</keyword>
<accession>A0A173R765</accession>
<evidence type="ECO:0000313" key="8">
    <source>
        <dbReference type="EMBL" id="CUM73682.1"/>
    </source>
</evidence>
<comment type="subcellular location">
    <subcellularLocation>
        <location evidence="1">Cell membrane</location>
        <topology evidence="1">Multi-pass membrane protein</topology>
    </subcellularLocation>
</comment>
<evidence type="ECO:0000256" key="2">
    <source>
        <dbReference type="ARBA" id="ARBA00005262"/>
    </source>
</evidence>
<dbReference type="RefSeq" id="WP_055184694.1">
    <property type="nucleotide sequence ID" value="NZ_CYXN01000001.1"/>
</dbReference>
<dbReference type="InterPro" id="IPR052518">
    <property type="entry name" value="CHR_Transporter"/>
</dbReference>
<dbReference type="PANTHER" id="PTHR43663:SF1">
    <property type="entry name" value="CHROMATE TRANSPORTER"/>
    <property type="match status" value="1"/>
</dbReference>
<evidence type="ECO:0000256" key="5">
    <source>
        <dbReference type="ARBA" id="ARBA00022989"/>
    </source>
</evidence>
<dbReference type="InterPro" id="IPR003370">
    <property type="entry name" value="Chromate_transpt"/>
</dbReference>
<dbReference type="GO" id="GO:0015109">
    <property type="term" value="F:chromate transmembrane transporter activity"/>
    <property type="evidence" value="ECO:0007669"/>
    <property type="project" value="InterPro"/>
</dbReference>
<organism evidence="8 9">
    <name type="scientific">Faecalibacterium prausnitzii</name>
    <dbReference type="NCBI Taxonomy" id="853"/>
    <lineage>
        <taxon>Bacteria</taxon>
        <taxon>Bacillati</taxon>
        <taxon>Bacillota</taxon>
        <taxon>Clostridia</taxon>
        <taxon>Eubacteriales</taxon>
        <taxon>Oscillospiraceae</taxon>
        <taxon>Faecalibacterium</taxon>
    </lineage>
</organism>
<evidence type="ECO:0000256" key="4">
    <source>
        <dbReference type="ARBA" id="ARBA00022692"/>
    </source>
</evidence>
<feature type="transmembrane region" description="Helical" evidence="7">
    <location>
        <begin position="7"/>
        <end position="28"/>
    </location>
</feature>
<feature type="transmembrane region" description="Helical" evidence="7">
    <location>
        <begin position="170"/>
        <end position="188"/>
    </location>
</feature>
<dbReference type="GO" id="GO:0005886">
    <property type="term" value="C:plasma membrane"/>
    <property type="evidence" value="ECO:0007669"/>
    <property type="project" value="UniProtKB-SubCell"/>
</dbReference>
<dbReference type="EMBL" id="CYXN01000001">
    <property type="protein sequence ID" value="CUM73682.1"/>
    <property type="molecule type" value="Genomic_DNA"/>
</dbReference>
<dbReference type="AlphaFoldDB" id="A0A173R765"/>
<keyword evidence="4 7" id="KW-0812">Transmembrane</keyword>
<proteinExistence type="inferred from homology"/>
<gene>
    <name evidence="8" type="ORF">ERS852582_00309</name>
</gene>
<sequence length="190" mass="19544">MILLQLFWNFLVIGAVSFGGGYGMISLVRETVLGHGWLTESEFLSFIAVSESTPGPLAVNMATFVGASQAGLAGSLAATVGVVLPSFVIILLIAAALHSLMKYAGVNAFLAGVRPCVVAMILATACTMGLSTLGGFTTLAGGFAPDVRALAVFALLGILHFAYKKKTQKAPSPIGMILLSAVLGAVLWSI</sequence>
<keyword evidence="3" id="KW-1003">Cell membrane</keyword>
<dbReference type="OrthoDB" id="9788907at2"/>
<reference evidence="8 9" key="1">
    <citation type="submission" date="2015-09" db="EMBL/GenBank/DDBJ databases">
        <authorList>
            <consortium name="Pathogen Informatics"/>
        </authorList>
    </citation>
    <scope>NUCLEOTIDE SEQUENCE [LARGE SCALE GENOMIC DNA]</scope>
    <source>
        <strain evidence="8 9">2789STDY5834970</strain>
    </source>
</reference>
<name>A0A173R765_9FIRM</name>
<protein>
    <submittedName>
        <fullName evidence="8">Chromate transporter, chromate ion transporter (CHR) family</fullName>
    </submittedName>
</protein>
<feature type="transmembrane region" description="Helical" evidence="7">
    <location>
        <begin position="117"/>
        <end position="141"/>
    </location>
</feature>
<evidence type="ECO:0000256" key="6">
    <source>
        <dbReference type="ARBA" id="ARBA00023136"/>
    </source>
</evidence>
<evidence type="ECO:0000256" key="1">
    <source>
        <dbReference type="ARBA" id="ARBA00004651"/>
    </source>
</evidence>
<dbReference type="PANTHER" id="PTHR43663">
    <property type="entry name" value="CHROMATE TRANSPORT PROTEIN-RELATED"/>
    <property type="match status" value="1"/>
</dbReference>
<evidence type="ECO:0000313" key="9">
    <source>
        <dbReference type="Proteomes" id="UP000095649"/>
    </source>
</evidence>